<feature type="compositionally biased region" description="Low complexity" evidence="1">
    <location>
        <begin position="396"/>
        <end position="420"/>
    </location>
</feature>
<keyword evidence="3" id="KW-1185">Reference proteome</keyword>
<dbReference type="RefSeq" id="XP_005851201.1">
    <property type="nucleotide sequence ID" value="XM_005851139.1"/>
</dbReference>
<gene>
    <name evidence="2" type="ORF">CHLNCDRAFT_137883</name>
</gene>
<evidence type="ECO:0000256" key="1">
    <source>
        <dbReference type="SAM" id="MobiDB-lite"/>
    </source>
</evidence>
<evidence type="ECO:0000313" key="2">
    <source>
        <dbReference type="EMBL" id="EFN59099.1"/>
    </source>
</evidence>
<dbReference type="Gene3D" id="2.60.120.200">
    <property type="match status" value="2"/>
</dbReference>
<dbReference type="SUPFAM" id="SSF49899">
    <property type="entry name" value="Concanavalin A-like lectins/glucanases"/>
    <property type="match status" value="2"/>
</dbReference>
<dbReference type="InterPro" id="IPR013320">
    <property type="entry name" value="ConA-like_dom_sf"/>
</dbReference>
<proteinExistence type="predicted"/>
<dbReference type="OrthoDB" id="510012at2759"/>
<dbReference type="GeneID" id="17358403"/>
<dbReference type="KEGG" id="cvr:CHLNCDRAFT_137883"/>
<evidence type="ECO:0000313" key="3">
    <source>
        <dbReference type="Proteomes" id="UP000008141"/>
    </source>
</evidence>
<dbReference type="AlphaFoldDB" id="E1Z4R2"/>
<feature type="region of interest" description="Disordered" evidence="1">
    <location>
        <begin position="396"/>
        <end position="427"/>
    </location>
</feature>
<dbReference type="EMBL" id="GL433836">
    <property type="protein sequence ID" value="EFN59099.1"/>
    <property type="molecule type" value="Genomic_DNA"/>
</dbReference>
<accession>E1Z4R2</accession>
<feature type="region of interest" description="Disordered" evidence="1">
    <location>
        <begin position="816"/>
        <end position="846"/>
    </location>
</feature>
<protein>
    <recommendedName>
        <fullName evidence="4">LamG-like jellyroll fold domain-containing protein</fullName>
    </recommendedName>
</protein>
<feature type="region of interest" description="Disordered" evidence="1">
    <location>
        <begin position="301"/>
        <end position="336"/>
    </location>
</feature>
<dbReference type="Proteomes" id="UP000008141">
    <property type="component" value="Unassembled WGS sequence"/>
</dbReference>
<evidence type="ECO:0008006" key="4">
    <source>
        <dbReference type="Google" id="ProtNLM"/>
    </source>
</evidence>
<name>E1Z4R2_CHLVA</name>
<dbReference type="eggNOG" id="ENOG502STZI">
    <property type="taxonomic scope" value="Eukaryota"/>
</dbReference>
<organism evidence="3">
    <name type="scientific">Chlorella variabilis</name>
    <name type="common">Green alga</name>
    <dbReference type="NCBI Taxonomy" id="554065"/>
    <lineage>
        <taxon>Eukaryota</taxon>
        <taxon>Viridiplantae</taxon>
        <taxon>Chlorophyta</taxon>
        <taxon>core chlorophytes</taxon>
        <taxon>Trebouxiophyceae</taxon>
        <taxon>Chlorellales</taxon>
        <taxon>Chlorellaceae</taxon>
        <taxon>Chlorella clade</taxon>
        <taxon>Chlorella</taxon>
    </lineage>
</organism>
<feature type="compositionally biased region" description="Low complexity" evidence="1">
    <location>
        <begin position="823"/>
        <end position="846"/>
    </location>
</feature>
<sequence>MEAAQAAVLRGQHMRHAGVHCSGQRQAAQSTDTSPAGAAATGTDLPAAAAYFPLLSSDVTSSYPAAAYEGVAHNLDWVEDPAFGQVMACDEARQSYVSIPGLEYGQGGGLAVAFWAKVRPHSGASMDYAYSHTNAANTDYAFDPNTVAVFFPERDHPDFGVARAMLRDATDVRTNGTDPFYLDSSGCVASSAACTPAAAGAANLAAAEGQWHLLGLSTRPGGGKGFQLYVNGTLAAEAKEDAEGFTKTATGGGPMNLTGNITLCSRSDLEPTRFFGGSIAHLLIYNTSLTPDQMRLIYETGQPQSQSASPAAAPVPAGADQAAASPGATDASSVDPASAAQQAVAAGFQPAPGCITSCADDNGVPVCLAAGGQVRQCTASNTSTGAPVIGAAEQQQAGAAAVAPDSPPAAAQQPGSDPSQGVAQLGGQPLCSESPIQGVSTVQACAAGYICAPLSRQQIAANFGGQLPLNVGDIGVCAYMPHDLMLPNATDVPPAMAFFPLNSQTLQSFPLPEHTGSASGAGVVGDPLFGSALLCTQSDRDLVALDPVQYARSGAFSINLWFKPENMSGEAACPSAMYLPQEEHPAYGVVRAIVKDFDDQPTSMGAQTWLDSDGNVAYNGERSTSPQSPSLFDGDWHMATLTSQPGGGRGYRMYLDGQLAGEVAEGRSYVSPEGFPIPIDGGDPMLLDGNVVLCVRSDDPGGRHYDGQLAHLGLHDTALDETQVGLLYSEVSRNMGAATSSSTITPAGPELPVLSPSSGANITRFSISGQRCQFPALYNGELATDCVTVEGMSFCQIEENVWEECVPLGGEVAAASTGGPMYSSDPSQAPPSSAAEEPSSSDPSAAASPIIIADSGAQCQLPLRYNGMQVDGCVNIDGSYQCWGMETDSWEGCPTDLMETQPEGGELGVPASSVALHVVPSISRQTASGDACQLPVGEILDDCIDRNGTWSCLDSSLSWQQCDLGSSPPPTDDQGQLLVTQRTTTSGEACLLPAVFRGHLFFDCVDYSDAQTGTAEICPTQAATWELCSNSGFTGQEQPDPQPFRQAGACR</sequence>
<reference evidence="2 3" key="1">
    <citation type="journal article" date="2010" name="Plant Cell">
        <title>The Chlorella variabilis NC64A genome reveals adaptation to photosymbiosis, coevolution with viruses, and cryptic sex.</title>
        <authorList>
            <person name="Blanc G."/>
            <person name="Duncan G."/>
            <person name="Agarkova I."/>
            <person name="Borodovsky M."/>
            <person name="Gurnon J."/>
            <person name="Kuo A."/>
            <person name="Lindquist E."/>
            <person name="Lucas S."/>
            <person name="Pangilinan J."/>
            <person name="Polle J."/>
            <person name="Salamov A."/>
            <person name="Terry A."/>
            <person name="Yamada T."/>
            <person name="Dunigan D.D."/>
            <person name="Grigoriev I.V."/>
            <person name="Claverie J.M."/>
            <person name="Van Etten J.L."/>
        </authorList>
    </citation>
    <scope>NUCLEOTIDE SEQUENCE [LARGE SCALE GENOMIC DNA]</scope>
    <source>
        <strain evidence="2 3">NC64A</strain>
    </source>
</reference>
<dbReference type="InParanoid" id="E1Z4R2"/>